<sequence>MSVRNASAAGQRSVCSSCSSCSCDLWRAVSLQPWQTSRPPDLQASRPPDLQSSRPPDLQTSRPPDLQTPRPPDLQTSRPPGLQASRPPDLQASRPPDLQTSRPPDLQTSRPPDLQTSRPPDLQASRPLDHFITSDSRRPSYQTELVSQPTREMLPAALSWSQQCTLGLERDGVGGGASALQLVSEAHIPVQLGCVTRARLLPPLHGPPETLGPASRGGRRLHGPLLFCSSFYSCNLFTLPSPRNRHNTHQPLLPLLLLFCYPSCHWELNAAARCFGKFRYHWWSRGVPGMHPPPPKKK</sequence>
<name>A0A4Z2EHX9_9TELE</name>
<reference evidence="2 3" key="1">
    <citation type="submission" date="2019-03" db="EMBL/GenBank/DDBJ databases">
        <title>First draft genome of Liparis tanakae, snailfish: a comprehensive survey of snailfish specific genes.</title>
        <authorList>
            <person name="Kim W."/>
            <person name="Song I."/>
            <person name="Jeong J.-H."/>
            <person name="Kim D."/>
            <person name="Kim S."/>
            <person name="Ryu S."/>
            <person name="Song J.Y."/>
            <person name="Lee S.K."/>
        </authorList>
    </citation>
    <scope>NUCLEOTIDE SEQUENCE [LARGE SCALE GENOMIC DNA]</scope>
    <source>
        <tissue evidence="2">Muscle</tissue>
    </source>
</reference>
<organism evidence="2 3">
    <name type="scientific">Liparis tanakae</name>
    <name type="common">Tanaka's snailfish</name>
    <dbReference type="NCBI Taxonomy" id="230148"/>
    <lineage>
        <taxon>Eukaryota</taxon>
        <taxon>Metazoa</taxon>
        <taxon>Chordata</taxon>
        <taxon>Craniata</taxon>
        <taxon>Vertebrata</taxon>
        <taxon>Euteleostomi</taxon>
        <taxon>Actinopterygii</taxon>
        <taxon>Neopterygii</taxon>
        <taxon>Teleostei</taxon>
        <taxon>Neoteleostei</taxon>
        <taxon>Acanthomorphata</taxon>
        <taxon>Eupercaria</taxon>
        <taxon>Perciformes</taxon>
        <taxon>Cottioidei</taxon>
        <taxon>Cottales</taxon>
        <taxon>Liparidae</taxon>
        <taxon>Liparis</taxon>
    </lineage>
</organism>
<evidence type="ECO:0000313" key="3">
    <source>
        <dbReference type="Proteomes" id="UP000314294"/>
    </source>
</evidence>
<proteinExistence type="predicted"/>
<protein>
    <submittedName>
        <fullName evidence="2">Uncharacterized protein</fullName>
    </submittedName>
</protein>
<comment type="caution">
    <text evidence="2">The sequence shown here is derived from an EMBL/GenBank/DDBJ whole genome shotgun (WGS) entry which is preliminary data.</text>
</comment>
<evidence type="ECO:0000256" key="1">
    <source>
        <dbReference type="SAM" id="MobiDB-lite"/>
    </source>
</evidence>
<dbReference type="PANTHER" id="PTHR31709:SF3">
    <property type="entry name" value="LEUCINE ZIPPER PROTEIN 4-RELATED"/>
    <property type="match status" value="1"/>
</dbReference>
<dbReference type="Proteomes" id="UP000314294">
    <property type="component" value="Unassembled WGS sequence"/>
</dbReference>
<feature type="compositionally biased region" description="Polar residues" evidence="1">
    <location>
        <begin position="98"/>
        <end position="118"/>
    </location>
</feature>
<accession>A0A4Z2EHX9</accession>
<evidence type="ECO:0000313" key="2">
    <source>
        <dbReference type="EMBL" id="TNN28557.1"/>
    </source>
</evidence>
<dbReference type="PROSITE" id="PS51257">
    <property type="entry name" value="PROKAR_LIPOPROTEIN"/>
    <property type="match status" value="1"/>
</dbReference>
<dbReference type="PANTHER" id="PTHR31709">
    <property type="entry name" value="LEUCINE ZIPPER PROTEIN 4-RELATED"/>
    <property type="match status" value="1"/>
</dbReference>
<keyword evidence="3" id="KW-1185">Reference proteome</keyword>
<feature type="compositionally biased region" description="Polar residues" evidence="1">
    <location>
        <begin position="50"/>
        <end position="62"/>
    </location>
</feature>
<dbReference type="InterPro" id="IPR052690">
    <property type="entry name" value="Antho-RFamide"/>
</dbReference>
<dbReference type="AlphaFoldDB" id="A0A4Z2EHX9"/>
<dbReference type="EMBL" id="SRLO01006756">
    <property type="protein sequence ID" value="TNN28557.1"/>
    <property type="molecule type" value="Genomic_DNA"/>
</dbReference>
<gene>
    <name evidence="2" type="ORF">EYF80_061294</name>
</gene>
<dbReference type="OrthoDB" id="8964506at2759"/>
<feature type="region of interest" description="Disordered" evidence="1">
    <location>
        <begin position="34"/>
        <end position="144"/>
    </location>
</feature>